<evidence type="ECO:0000256" key="7">
    <source>
        <dbReference type="ARBA" id="ARBA00051148"/>
    </source>
</evidence>
<comment type="function">
    <text evidence="8">Catalyzes the hydrolytic deamination of guanine, producing xanthine and ammonia.</text>
</comment>
<dbReference type="Pfam" id="PF01979">
    <property type="entry name" value="Amidohydro_1"/>
    <property type="match status" value="1"/>
</dbReference>
<comment type="catalytic activity">
    <reaction evidence="7 8">
        <text>guanine + H2O + H(+) = xanthine + NH4(+)</text>
        <dbReference type="Rhea" id="RHEA:14665"/>
        <dbReference type="ChEBI" id="CHEBI:15377"/>
        <dbReference type="ChEBI" id="CHEBI:15378"/>
        <dbReference type="ChEBI" id="CHEBI:16235"/>
        <dbReference type="ChEBI" id="CHEBI:17712"/>
        <dbReference type="ChEBI" id="CHEBI:28938"/>
        <dbReference type="EC" id="3.5.4.3"/>
    </reaction>
</comment>
<proteinExistence type="inferred from homology"/>
<dbReference type="GO" id="GO:0006147">
    <property type="term" value="P:guanine catabolic process"/>
    <property type="evidence" value="ECO:0007669"/>
    <property type="project" value="UniProtKB-UniRule"/>
</dbReference>
<dbReference type="AlphaFoldDB" id="A0AAV7YJA4"/>
<evidence type="ECO:0000259" key="9">
    <source>
        <dbReference type="Pfam" id="PF01979"/>
    </source>
</evidence>
<dbReference type="GO" id="GO:0008892">
    <property type="term" value="F:guanine deaminase activity"/>
    <property type="evidence" value="ECO:0007669"/>
    <property type="project" value="UniProtKB-UniRule"/>
</dbReference>
<comment type="pathway">
    <text evidence="1 8">Purine metabolism; guanine degradation; xanthine from guanine: step 1/1.</text>
</comment>
<gene>
    <name evidence="10" type="ORF">M0812_24010</name>
</gene>
<evidence type="ECO:0000313" key="11">
    <source>
        <dbReference type="Proteomes" id="UP001146793"/>
    </source>
</evidence>
<keyword evidence="4 8" id="KW-0479">Metal-binding</keyword>
<evidence type="ECO:0000256" key="3">
    <source>
        <dbReference type="ARBA" id="ARBA00012781"/>
    </source>
</evidence>
<comment type="cofactor">
    <cofactor evidence="8">
        <name>Zn(2+)</name>
        <dbReference type="ChEBI" id="CHEBI:29105"/>
    </cofactor>
    <text evidence="8">Binds 1 zinc ion per subunit.</text>
</comment>
<dbReference type="Gene3D" id="2.30.40.10">
    <property type="entry name" value="Urease, subunit C, domain 1"/>
    <property type="match status" value="1"/>
</dbReference>
<evidence type="ECO:0000256" key="8">
    <source>
        <dbReference type="RuleBase" id="RU366009"/>
    </source>
</evidence>
<keyword evidence="6 8" id="KW-0862">Zinc</keyword>
<dbReference type="NCBIfam" id="TIGR02967">
    <property type="entry name" value="guan_deamin"/>
    <property type="match status" value="1"/>
</dbReference>
<organism evidence="10 11">
    <name type="scientific">Anaeramoeba flamelloides</name>
    <dbReference type="NCBI Taxonomy" id="1746091"/>
    <lineage>
        <taxon>Eukaryota</taxon>
        <taxon>Metamonada</taxon>
        <taxon>Anaeramoebidae</taxon>
        <taxon>Anaeramoeba</taxon>
    </lineage>
</organism>
<evidence type="ECO:0000256" key="6">
    <source>
        <dbReference type="ARBA" id="ARBA00022833"/>
    </source>
</evidence>
<evidence type="ECO:0000256" key="5">
    <source>
        <dbReference type="ARBA" id="ARBA00022801"/>
    </source>
</evidence>
<dbReference type="SUPFAM" id="SSF51556">
    <property type="entry name" value="Metallo-dependent hydrolases"/>
    <property type="match status" value="1"/>
</dbReference>
<evidence type="ECO:0000256" key="1">
    <source>
        <dbReference type="ARBA" id="ARBA00004984"/>
    </source>
</evidence>
<dbReference type="GO" id="GO:0008270">
    <property type="term" value="F:zinc ion binding"/>
    <property type="evidence" value="ECO:0007669"/>
    <property type="project" value="UniProtKB-UniRule"/>
</dbReference>
<sequence>MQTVQKLFVGSIFHTLGLNKFAHLPQHLLGISPQGKVLFVSPKAKENEIYRQFDINGSTEIIDLGRKFLVPGFVDTHVHAPQYPNAGKGTHLSLIDWLNKLTFPFESKFDDLRYSKSVYEKVVSRLLRNGTTTACYFATIYPNSSKQLADIMNKQGQRGLVGKVNMNRNSPHYYIESTEESLLATEEFINYVKGLKNDTIEPVVTPRFVPTCDPELLMGLSFLAVKHKLAIQSHVAEHVDEVSWVKELEPDCFYDTLVYKKYDLLHPRTILAHAIFLTSQEKKMFEQSKAAISHCPNSNFTISAGKLDLRDLLNRGIKVGLGSDISGGYSPSLLQAQRDSITCSKALAFETQNKEKEINYQQAFYLATLGGAQALGLEHKIGNFEVGKEFDAILVDPKPPIENSSFDVFPQDSIDDIFQKWFYLGDDRNVSKLFVKGKQVL</sequence>
<dbReference type="Proteomes" id="UP001146793">
    <property type="component" value="Unassembled WGS sequence"/>
</dbReference>
<evidence type="ECO:0000313" key="10">
    <source>
        <dbReference type="EMBL" id="KAJ3428681.1"/>
    </source>
</evidence>
<dbReference type="EC" id="3.5.4.3" evidence="3 8"/>
<feature type="domain" description="Amidohydrolase-related" evidence="9">
    <location>
        <begin position="68"/>
        <end position="440"/>
    </location>
</feature>
<dbReference type="InterPro" id="IPR051607">
    <property type="entry name" value="Metallo-dep_hydrolases"/>
</dbReference>
<dbReference type="EMBL" id="JANTQA010000057">
    <property type="protein sequence ID" value="KAJ3428681.1"/>
    <property type="molecule type" value="Genomic_DNA"/>
</dbReference>
<dbReference type="InterPro" id="IPR014311">
    <property type="entry name" value="Guanine_deaminase"/>
</dbReference>
<dbReference type="PANTHER" id="PTHR11271:SF6">
    <property type="entry name" value="GUANINE DEAMINASE"/>
    <property type="match status" value="1"/>
</dbReference>
<evidence type="ECO:0000256" key="2">
    <source>
        <dbReference type="ARBA" id="ARBA00006745"/>
    </source>
</evidence>
<comment type="similarity">
    <text evidence="2 8">Belongs to the metallo-dependent hydrolases superfamily. ATZ/TRZ family.</text>
</comment>
<dbReference type="InterPro" id="IPR006680">
    <property type="entry name" value="Amidohydro-rel"/>
</dbReference>
<evidence type="ECO:0000256" key="4">
    <source>
        <dbReference type="ARBA" id="ARBA00022723"/>
    </source>
</evidence>
<comment type="caution">
    <text evidence="10">The sequence shown here is derived from an EMBL/GenBank/DDBJ whole genome shotgun (WGS) entry which is preliminary data.</text>
</comment>
<dbReference type="Gene3D" id="3.20.20.140">
    <property type="entry name" value="Metal-dependent hydrolases"/>
    <property type="match status" value="1"/>
</dbReference>
<keyword evidence="5 8" id="KW-0378">Hydrolase</keyword>
<name>A0AAV7YJA4_9EUKA</name>
<dbReference type="InterPro" id="IPR032466">
    <property type="entry name" value="Metal_Hydrolase"/>
</dbReference>
<reference evidence="10" key="1">
    <citation type="submission" date="2022-08" db="EMBL/GenBank/DDBJ databases">
        <title>Novel sulphate-reducing endosymbionts in the free-living metamonad Anaeramoeba.</title>
        <authorList>
            <person name="Jerlstrom-Hultqvist J."/>
            <person name="Cepicka I."/>
            <person name="Gallot-Lavallee L."/>
            <person name="Salas-Leiva D."/>
            <person name="Curtis B.A."/>
            <person name="Zahonova K."/>
            <person name="Pipaliya S."/>
            <person name="Dacks J."/>
            <person name="Roger A.J."/>
        </authorList>
    </citation>
    <scope>NUCLEOTIDE SEQUENCE</scope>
    <source>
        <strain evidence="10">Busselton2</strain>
    </source>
</reference>
<dbReference type="FunFam" id="3.20.20.140:FF:000022">
    <property type="entry name" value="Guanine deaminase"/>
    <property type="match status" value="1"/>
</dbReference>
<protein>
    <recommendedName>
        <fullName evidence="3 8">Guanine deaminase</fullName>
        <shortName evidence="8">Guanase</shortName>
        <ecNumber evidence="3 8">3.5.4.3</ecNumber>
    </recommendedName>
    <alternativeName>
        <fullName evidence="8">Guanine aminohydrolase</fullName>
    </alternativeName>
</protein>
<dbReference type="InterPro" id="IPR011059">
    <property type="entry name" value="Metal-dep_hydrolase_composite"/>
</dbReference>
<accession>A0AAV7YJA4</accession>
<dbReference type="GO" id="GO:0005829">
    <property type="term" value="C:cytosol"/>
    <property type="evidence" value="ECO:0007669"/>
    <property type="project" value="TreeGrafter"/>
</dbReference>
<dbReference type="PANTHER" id="PTHR11271">
    <property type="entry name" value="GUANINE DEAMINASE"/>
    <property type="match status" value="1"/>
</dbReference>